<proteinExistence type="predicted"/>
<dbReference type="EMBL" id="AXCW01000034">
    <property type="protein sequence ID" value="EYR64387.1"/>
    <property type="molecule type" value="Genomic_DNA"/>
</dbReference>
<accession>A0A021VZA1</accession>
<name>A0A021VZA1_9CELL</name>
<dbReference type="OrthoDB" id="5197977at2"/>
<reference evidence="1 2" key="1">
    <citation type="submission" date="2014-01" db="EMBL/GenBank/DDBJ databases">
        <title>Actinotalea ferrariae CF5-4.</title>
        <authorList>
            <person name="Chen F."/>
            <person name="Li Y."/>
            <person name="Wang G."/>
        </authorList>
    </citation>
    <scope>NUCLEOTIDE SEQUENCE [LARGE SCALE GENOMIC DNA]</scope>
    <source>
        <strain evidence="1 2">CF5-4</strain>
    </source>
</reference>
<keyword evidence="2" id="KW-1185">Reference proteome</keyword>
<dbReference type="AlphaFoldDB" id="A0A021VZA1"/>
<sequence length="143" mass="14416">MTGRRLGGPAALFVASTAWGAAVSVREHLVGEPLGWRAPGSVGQHLAVGWGSAVSAPWPMVALVVGDALREGSGRPAGRWCGYVGAAVFAGTAIEPATWGRRARSPLIASAVVANLVAGAVLIRAGRQASPTPQSTAPDGSTR</sequence>
<dbReference type="RefSeq" id="WP_034223509.1">
    <property type="nucleotide sequence ID" value="NZ_AXCW01000034.1"/>
</dbReference>
<dbReference type="Proteomes" id="UP000019753">
    <property type="component" value="Unassembled WGS sequence"/>
</dbReference>
<organism evidence="1 2">
    <name type="scientific">Actinotalea ferrariae CF5-4</name>
    <dbReference type="NCBI Taxonomy" id="948458"/>
    <lineage>
        <taxon>Bacteria</taxon>
        <taxon>Bacillati</taxon>
        <taxon>Actinomycetota</taxon>
        <taxon>Actinomycetes</taxon>
        <taxon>Micrococcales</taxon>
        <taxon>Cellulomonadaceae</taxon>
        <taxon>Actinotalea</taxon>
    </lineage>
</organism>
<protein>
    <submittedName>
        <fullName evidence="1">Uncharacterized protein</fullName>
    </submittedName>
</protein>
<evidence type="ECO:0000313" key="1">
    <source>
        <dbReference type="EMBL" id="EYR64387.1"/>
    </source>
</evidence>
<comment type="caution">
    <text evidence="1">The sequence shown here is derived from an EMBL/GenBank/DDBJ whole genome shotgun (WGS) entry which is preliminary data.</text>
</comment>
<evidence type="ECO:0000313" key="2">
    <source>
        <dbReference type="Proteomes" id="UP000019753"/>
    </source>
</evidence>
<gene>
    <name evidence="1" type="ORF">N866_11735</name>
</gene>